<dbReference type="EMBL" id="CP141888">
    <property type="protein sequence ID" value="WRT69042.1"/>
    <property type="molecule type" value="Genomic_DNA"/>
</dbReference>
<dbReference type="RefSeq" id="XP_062793781.1">
    <property type="nucleotide sequence ID" value="XM_062937730.1"/>
</dbReference>
<feature type="compositionally biased region" description="Polar residues" evidence="1">
    <location>
        <begin position="335"/>
        <end position="365"/>
    </location>
</feature>
<feature type="region of interest" description="Disordered" evidence="1">
    <location>
        <begin position="178"/>
        <end position="210"/>
    </location>
</feature>
<feature type="compositionally biased region" description="Polar residues" evidence="1">
    <location>
        <begin position="248"/>
        <end position="264"/>
    </location>
</feature>
<feature type="compositionally biased region" description="Basic residues" evidence="1">
    <location>
        <begin position="178"/>
        <end position="191"/>
    </location>
</feature>
<evidence type="ECO:0000256" key="1">
    <source>
        <dbReference type="SAM" id="MobiDB-lite"/>
    </source>
</evidence>
<proteinExistence type="predicted"/>
<name>A0ABZ1D8R8_9TREE</name>
<gene>
    <name evidence="2" type="ORF">IL334_006025</name>
</gene>
<dbReference type="GeneID" id="87958155"/>
<evidence type="ECO:0008006" key="4">
    <source>
        <dbReference type="Google" id="ProtNLM"/>
    </source>
</evidence>
<organism evidence="2 3">
    <name type="scientific">Kwoniella shivajii</name>
    <dbReference type="NCBI Taxonomy" id="564305"/>
    <lineage>
        <taxon>Eukaryota</taxon>
        <taxon>Fungi</taxon>
        <taxon>Dikarya</taxon>
        <taxon>Basidiomycota</taxon>
        <taxon>Agaricomycotina</taxon>
        <taxon>Tremellomycetes</taxon>
        <taxon>Tremellales</taxon>
        <taxon>Cryptococcaceae</taxon>
        <taxon>Kwoniella</taxon>
    </lineage>
</organism>
<feature type="compositionally biased region" description="Low complexity" evidence="1">
    <location>
        <begin position="297"/>
        <end position="312"/>
    </location>
</feature>
<accession>A0ABZ1D8R8</accession>
<feature type="region of interest" description="Disordered" evidence="1">
    <location>
        <begin position="248"/>
        <end position="323"/>
    </location>
</feature>
<protein>
    <recommendedName>
        <fullName evidence="4">Clr5 domain-containing protein</fullName>
    </recommendedName>
</protein>
<evidence type="ECO:0000313" key="3">
    <source>
        <dbReference type="Proteomes" id="UP001329825"/>
    </source>
</evidence>
<dbReference type="Proteomes" id="UP001329825">
    <property type="component" value="Chromosome 8"/>
</dbReference>
<reference evidence="2 3" key="1">
    <citation type="submission" date="2024-01" db="EMBL/GenBank/DDBJ databases">
        <title>Comparative genomics of Cryptococcus and Kwoniella reveals pathogenesis evolution and contrasting modes of karyotype evolution via chromosome fusion or intercentromeric recombination.</title>
        <authorList>
            <person name="Coelho M.A."/>
            <person name="David-Palma M."/>
            <person name="Shea T."/>
            <person name="Bowers K."/>
            <person name="McGinley-Smith S."/>
            <person name="Mohammad A.W."/>
            <person name="Gnirke A."/>
            <person name="Yurkov A.M."/>
            <person name="Nowrousian M."/>
            <person name="Sun S."/>
            <person name="Cuomo C.A."/>
            <person name="Heitman J."/>
        </authorList>
    </citation>
    <scope>NUCLEOTIDE SEQUENCE [LARGE SCALE GENOMIC DNA]</scope>
    <source>
        <strain evidence="2">CBS 11374</strain>
    </source>
</reference>
<feature type="region of interest" description="Disordered" evidence="1">
    <location>
        <begin position="335"/>
        <end position="381"/>
    </location>
</feature>
<evidence type="ECO:0000313" key="2">
    <source>
        <dbReference type="EMBL" id="WRT69042.1"/>
    </source>
</evidence>
<sequence length="518" mass="59109">MYIANRTVVGNMPPRERSGRIIDLIKFVENDPLYIQTYFPCSFTEVSGKLSISKKICADYMKYDPYMKELEKRKWIQWDMRLDKWNIEKWIQGKDPVYDKLTALKRLCLDETLKDQYGIQDEWKSFNEIKDKIKRAEIKQKIPYYFDLKRLCSLPEERTLLPKPLIYPDTLISSKRRISTGKRLERKRKRSRIGDTPLSSDHGTTDHENERQCAVAHKRVKGQRVLSPALPCSDDEMENDIQYIGTVSQTSKIAPNSSSTSRTPAPNPRSAEAWYMAQDVRNRSKSGIAPRRMTEVGSDSTSTSGSDASSTSVMDEGSPSSKQITIQSARMKINDTAQSHSEANRVQTCFQSTSPKKHSQPSNRSLGPERKSGNPNLEIQNQSHPILGRTTMGPGPEQKPTDPVARAWTKIKGENVLDPVFLESTTTYSLYSYSSNSRMEFSKYRPDVLKWSKLHPECETHLHSRARLEMAVEAFRRRVDANPLSHELLKMYRIFVPPGYLDDAVARAFVASLKQAGA</sequence>
<keyword evidence="3" id="KW-1185">Reference proteome</keyword>